<dbReference type="PROSITE" id="PS51725">
    <property type="entry name" value="ABM"/>
    <property type="match status" value="1"/>
</dbReference>
<reference evidence="3" key="1">
    <citation type="submission" date="2022-06" db="EMBL/GenBank/DDBJ databases">
        <title>Isolation of gut microbiota from human fecal samples.</title>
        <authorList>
            <person name="Pamer E.G."/>
            <person name="Barat B."/>
            <person name="Waligurski E."/>
            <person name="Medina S."/>
            <person name="Paddock L."/>
            <person name="Mostad J."/>
        </authorList>
    </citation>
    <scope>NUCLEOTIDE SEQUENCE</scope>
    <source>
        <strain evidence="3">DFI.6.22</strain>
    </source>
</reference>
<feature type="chain" id="PRO_5042540735" evidence="1">
    <location>
        <begin position="22"/>
        <end position="142"/>
    </location>
</feature>
<dbReference type="Proteomes" id="UP001205035">
    <property type="component" value="Unassembled WGS sequence"/>
</dbReference>
<gene>
    <name evidence="3" type="ORF">NE651_05330</name>
</gene>
<dbReference type="EMBL" id="JANGBQ010000005">
    <property type="protein sequence ID" value="MCQ5082309.1"/>
    <property type="molecule type" value="Genomic_DNA"/>
</dbReference>
<comment type="caution">
    <text evidence="3">The sequence shown here is derived from an EMBL/GenBank/DDBJ whole genome shotgun (WGS) entry which is preliminary data.</text>
</comment>
<evidence type="ECO:0000256" key="1">
    <source>
        <dbReference type="SAM" id="SignalP"/>
    </source>
</evidence>
<dbReference type="InterPro" id="IPR011008">
    <property type="entry name" value="Dimeric_a/b-barrel"/>
</dbReference>
<feature type="signal peptide" evidence="1">
    <location>
        <begin position="1"/>
        <end position="21"/>
    </location>
</feature>
<evidence type="ECO:0000313" key="3">
    <source>
        <dbReference type="EMBL" id="MCQ5082309.1"/>
    </source>
</evidence>
<accession>A0AAJ1FFM9</accession>
<feature type="domain" description="ABM" evidence="2">
    <location>
        <begin position="37"/>
        <end position="127"/>
    </location>
</feature>
<organism evidence="3 4">
    <name type="scientific">Alistipes onderdonkii</name>
    <dbReference type="NCBI Taxonomy" id="328813"/>
    <lineage>
        <taxon>Bacteria</taxon>
        <taxon>Pseudomonadati</taxon>
        <taxon>Bacteroidota</taxon>
        <taxon>Bacteroidia</taxon>
        <taxon>Bacteroidales</taxon>
        <taxon>Rikenellaceae</taxon>
        <taxon>Alistipes</taxon>
    </lineage>
</organism>
<dbReference type="RefSeq" id="WP_141405195.1">
    <property type="nucleotide sequence ID" value="NZ_DAWDUM010000007.1"/>
</dbReference>
<sequence>MMKKGLFMLLSGLLAFSAAKAQEPPKGPEAPVAGQQLVRLSKITVDPARLAGYNAFLQEEIEASLRLEPGVLALYAVAAKEAPGQVTILEIYADRAAYESHITTPHFRKYKEGTLDMVLSLELVDVVPLMPGLELRQTVGTR</sequence>
<dbReference type="Gene3D" id="3.30.70.100">
    <property type="match status" value="1"/>
</dbReference>
<keyword evidence="3" id="KW-0560">Oxidoreductase</keyword>
<dbReference type="PANTHER" id="PTHR33336">
    <property type="entry name" value="QUINOL MONOOXYGENASE YGIN-RELATED"/>
    <property type="match status" value="1"/>
</dbReference>
<protein>
    <submittedName>
        <fullName evidence="3">Antibiotic biosynthesis monooxygenase</fullName>
    </submittedName>
</protein>
<dbReference type="AlphaFoldDB" id="A0AAJ1FFM9"/>
<keyword evidence="3" id="KW-0503">Monooxygenase</keyword>
<dbReference type="SUPFAM" id="SSF54909">
    <property type="entry name" value="Dimeric alpha+beta barrel"/>
    <property type="match status" value="1"/>
</dbReference>
<dbReference type="InterPro" id="IPR050744">
    <property type="entry name" value="AI-2_Isomerase_LsrG"/>
</dbReference>
<dbReference type="InterPro" id="IPR007138">
    <property type="entry name" value="ABM_dom"/>
</dbReference>
<keyword evidence="1" id="KW-0732">Signal</keyword>
<dbReference type="PANTHER" id="PTHR33336:SF3">
    <property type="entry name" value="ABM DOMAIN-CONTAINING PROTEIN"/>
    <property type="match status" value="1"/>
</dbReference>
<dbReference type="GO" id="GO:0004497">
    <property type="term" value="F:monooxygenase activity"/>
    <property type="evidence" value="ECO:0007669"/>
    <property type="project" value="UniProtKB-KW"/>
</dbReference>
<dbReference type="Pfam" id="PF03992">
    <property type="entry name" value="ABM"/>
    <property type="match status" value="1"/>
</dbReference>
<evidence type="ECO:0000313" key="4">
    <source>
        <dbReference type="Proteomes" id="UP001205035"/>
    </source>
</evidence>
<name>A0AAJ1FFM9_9BACT</name>
<proteinExistence type="predicted"/>
<evidence type="ECO:0000259" key="2">
    <source>
        <dbReference type="PROSITE" id="PS51725"/>
    </source>
</evidence>